<accession>A0A5N4C0E1</accession>
<reference evidence="1 2" key="1">
    <citation type="journal article" date="2019" name="Mol. Ecol. Resour.">
        <title>Improving Illumina assemblies with Hi-C and long reads: an example with the North African dromedary.</title>
        <authorList>
            <person name="Elbers J.P."/>
            <person name="Rogers M.F."/>
            <person name="Perelman P.L."/>
            <person name="Proskuryakova A.A."/>
            <person name="Serdyukova N.A."/>
            <person name="Johnson W.E."/>
            <person name="Horin P."/>
            <person name="Corander J."/>
            <person name="Murphy D."/>
            <person name="Burger P.A."/>
        </authorList>
    </citation>
    <scope>NUCLEOTIDE SEQUENCE [LARGE SCALE GENOMIC DNA]</scope>
    <source>
        <strain evidence="1">Drom800</strain>
        <tissue evidence="1">Blood</tissue>
    </source>
</reference>
<dbReference type="Proteomes" id="UP000299084">
    <property type="component" value="Unassembled WGS sequence"/>
</dbReference>
<gene>
    <name evidence="1" type="ORF">Cadr_000031114</name>
</gene>
<evidence type="ECO:0000313" key="1">
    <source>
        <dbReference type="EMBL" id="KAB1252330.1"/>
    </source>
</evidence>
<dbReference type="EMBL" id="JWIN03000043">
    <property type="protein sequence ID" value="KAB1252330.1"/>
    <property type="molecule type" value="Genomic_DNA"/>
</dbReference>
<name>A0A5N4C0E1_CAMDR</name>
<proteinExistence type="predicted"/>
<evidence type="ECO:0000313" key="2">
    <source>
        <dbReference type="Proteomes" id="UP000299084"/>
    </source>
</evidence>
<sequence>MRIPPPNHKASLWSTESLHGVVIKPLPTCVIYTPQHLYRGGTPSQPHLCRTENNSIRSSEPRDGGGDCIAVKTAELVTSGVVLSPTLIQTPALTLAVLRTASALKTQLANRRRPRPVTAGALTLWVLM</sequence>
<protein>
    <submittedName>
        <fullName evidence="1">Uncharacterized protein</fullName>
    </submittedName>
</protein>
<organism evidence="1 2">
    <name type="scientific">Camelus dromedarius</name>
    <name type="common">Dromedary</name>
    <name type="synonym">Arabian camel</name>
    <dbReference type="NCBI Taxonomy" id="9838"/>
    <lineage>
        <taxon>Eukaryota</taxon>
        <taxon>Metazoa</taxon>
        <taxon>Chordata</taxon>
        <taxon>Craniata</taxon>
        <taxon>Vertebrata</taxon>
        <taxon>Euteleostomi</taxon>
        <taxon>Mammalia</taxon>
        <taxon>Eutheria</taxon>
        <taxon>Laurasiatheria</taxon>
        <taxon>Artiodactyla</taxon>
        <taxon>Tylopoda</taxon>
        <taxon>Camelidae</taxon>
        <taxon>Camelus</taxon>
    </lineage>
</organism>
<comment type="caution">
    <text evidence="1">The sequence shown here is derived from an EMBL/GenBank/DDBJ whole genome shotgun (WGS) entry which is preliminary data.</text>
</comment>
<dbReference type="AlphaFoldDB" id="A0A5N4C0E1"/>
<keyword evidence="2" id="KW-1185">Reference proteome</keyword>